<feature type="region of interest" description="Disordered" evidence="1">
    <location>
        <begin position="1"/>
        <end position="21"/>
    </location>
</feature>
<gene>
    <name evidence="4" type="ordered locus">Sinac_2405</name>
</gene>
<dbReference type="EMBL" id="CP003364">
    <property type="protein sequence ID" value="AGA26716.1"/>
    <property type="molecule type" value="Genomic_DNA"/>
</dbReference>
<evidence type="ECO:0000313" key="4">
    <source>
        <dbReference type="EMBL" id="AGA26716.1"/>
    </source>
</evidence>
<evidence type="ECO:0008006" key="6">
    <source>
        <dbReference type="Google" id="ProtNLM"/>
    </source>
</evidence>
<keyword evidence="5" id="KW-1185">Reference proteome</keyword>
<proteinExistence type="predicted"/>
<dbReference type="AlphaFoldDB" id="L0DDG7"/>
<dbReference type="InterPro" id="IPR049195">
    <property type="entry name" value="Tre1-like_N"/>
</dbReference>
<dbReference type="STRING" id="886293.Sinac_2405"/>
<protein>
    <recommendedName>
        <fullName evidence="6">DNA/RNA non-specific endonuclease</fullName>
    </recommendedName>
</protein>
<dbReference type="Pfam" id="PF21724">
    <property type="entry name" value="DUF6861"/>
    <property type="match status" value="1"/>
</dbReference>
<dbReference type="Pfam" id="PF13930">
    <property type="entry name" value="Endonuclea_NS_2"/>
    <property type="match status" value="1"/>
</dbReference>
<dbReference type="InterPro" id="IPR044927">
    <property type="entry name" value="Endonuclea_NS_2"/>
</dbReference>
<feature type="domain" description="NAD(+)--protein-arginine ADP-ribosyltransferase Tre1-like N-terminal" evidence="3">
    <location>
        <begin position="61"/>
        <end position="199"/>
    </location>
</feature>
<accession>L0DDG7</accession>
<name>L0DDG7_SINAD</name>
<organism evidence="4 5">
    <name type="scientific">Singulisphaera acidiphila (strain ATCC BAA-1392 / DSM 18658 / VKM B-2454 / MOB10)</name>
    <dbReference type="NCBI Taxonomy" id="886293"/>
    <lineage>
        <taxon>Bacteria</taxon>
        <taxon>Pseudomonadati</taxon>
        <taxon>Planctomycetota</taxon>
        <taxon>Planctomycetia</taxon>
        <taxon>Isosphaerales</taxon>
        <taxon>Isosphaeraceae</taxon>
        <taxon>Singulisphaera</taxon>
    </lineage>
</organism>
<evidence type="ECO:0000259" key="3">
    <source>
        <dbReference type="Pfam" id="PF21724"/>
    </source>
</evidence>
<sequence length="443" mass="48203">MNSLPKSIRPRSPFAPTVAPGRGPERFRVAGPIGWMRDPYLERNVAFVAEAWERARFRFIETAIASQTSDEFLSLIRNLVGVLTMSVDVMGETNAGGVSALGVGVAGLPGTAIGTGAGYALSVQLIEGLEAGFLLADIAPHLEAVDRAFAKGVKEAWESSGSPLRIHAAARIMADAVGIFFSLLLQGLIAFLAREMGGKARGRLRVALADRKETKLLRLSNGLETWILIQYDRLIAHFRADSMFQGQGQSNVANASTSGVLTPRIQPNPLLPDISKDFQFREYVSDGKTYKQGSGRLGVPGRIRTHRNQNAQRGVSEGSGDDAGHLIGNRFGAPGGPENLSLQNWVANRYGTYKGLEDTWAEALHRGSDIEVTVTDVTRPNEDRPFMREVRWTETQADGKRLAENLTFANTHTPKSRKAQDIAPTNKPGEVGKVIEVDFTKKD</sequence>
<dbReference type="Proteomes" id="UP000010798">
    <property type="component" value="Chromosome"/>
</dbReference>
<reference evidence="4 5" key="1">
    <citation type="submission" date="2012-02" db="EMBL/GenBank/DDBJ databases">
        <title>Complete sequence of chromosome of Singulisphaera acidiphila DSM 18658.</title>
        <authorList>
            <consortium name="US DOE Joint Genome Institute (JGI-PGF)"/>
            <person name="Lucas S."/>
            <person name="Copeland A."/>
            <person name="Lapidus A."/>
            <person name="Glavina del Rio T."/>
            <person name="Dalin E."/>
            <person name="Tice H."/>
            <person name="Bruce D."/>
            <person name="Goodwin L."/>
            <person name="Pitluck S."/>
            <person name="Peters L."/>
            <person name="Ovchinnikova G."/>
            <person name="Chertkov O."/>
            <person name="Kyrpides N."/>
            <person name="Mavromatis K."/>
            <person name="Ivanova N."/>
            <person name="Brettin T."/>
            <person name="Detter J.C."/>
            <person name="Han C."/>
            <person name="Larimer F."/>
            <person name="Land M."/>
            <person name="Hauser L."/>
            <person name="Markowitz V."/>
            <person name="Cheng J.-F."/>
            <person name="Hugenholtz P."/>
            <person name="Woyke T."/>
            <person name="Wu D."/>
            <person name="Tindall B."/>
            <person name="Pomrenke H."/>
            <person name="Brambilla E."/>
            <person name="Klenk H.-P."/>
            <person name="Eisen J.A."/>
        </authorList>
    </citation>
    <scope>NUCLEOTIDE SEQUENCE [LARGE SCALE GENOMIC DNA]</scope>
    <source>
        <strain evidence="5">ATCC BAA-1392 / DSM 18658 / VKM B-2454 / MOB10</strain>
    </source>
</reference>
<feature type="domain" description="Type VII secretion system protein EssD-like" evidence="2">
    <location>
        <begin position="309"/>
        <end position="390"/>
    </location>
</feature>
<dbReference type="KEGG" id="saci:Sinac_2405"/>
<evidence type="ECO:0000313" key="5">
    <source>
        <dbReference type="Proteomes" id="UP000010798"/>
    </source>
</evidence>
<dbReference type="HOGENOM" id="CLU_618051_0_0_0"/>
<dbReference type="eggNOG" id="ENOG5033X9F">
    <property type="taxonomic scope" value="Bacteria"/>
</dbReference>
<feature type="region of interest" description="Disordered" evidence="1">
    <location>
        <begin position="410"/>
        <end position="429"/>
    </location>
</feature>
<evidence type="ECO:0000256" key="1">
    <source>
        <dbReference type="SAM" id="MobiDB-lite"/>
    </source>
</evidence>
<evidence type="ECO:0000259" key="2">
    <source>
        <dbReference type="Pfam" id="PF13930"/>
    </source>
</evidence>